<sequence length="69" mass="7399">MKCSAAFCTAGAAWRSTRSSTSGTTMLPGTLSCARYRCRSRRRSISCGRCRLRSSTTPTIGCSPRRCGG</sequence>
<proteinExistence type="predicted"/>
<name>A0A2M4DPT2_ANODA</name>
<dbReference type="PROSITE" id="PS51257">
    <property type="entry name" value="PROKAR_LIPOPROTEIN"/>
    <property type="match status" value="1"/>
</dbReference>
<reference evidence="1" key="1">
    <citation type="submission" date="2018-01" db="EMBL/GenBank/DDBJ databases">
        <title>An insight into the sialome of Amazonian anophelines.</title>
        <authorList>
            <person name="Ribeiro J.M."/>
            <person name="Scarpassa V."/>
            <person name="Calvo E."/>
        </authorList>
    </citation>
    <scope>NUCLEOTIDE SEQUENCE</scope>
</reference>
<accession>A0A2M4DPT2</accession>
<organism evidence="1">
    <name type="scientific">Anopheles darlingi</name>
    <name type="common">Mosquito</name>
    <dbReference type="NCBI Taxonomy" id="43151"/>
    <lineage>
        <taxon>Eukaryota</taxon>
        <taxon>Metazoa</taxon>
        <taxon>Ecdysozoa</taxon>
        <taxon>Arthropoda</taxon>
        <taxon>Hexapoda</taxon>
        <taxon>Insecta</taxon>
        <taxon>Pterygota</taxon>
        <taxon>Neoptera</taxon>
        <taxon>Endopterygota</taxon>
        <taxon>Diptera</taxon>
        <taxon>Nematocera</taxon>
        <taxon>Culicoidea</taxon>
        <taxon>Culicidae</taxon>
        <taxon>Anophelinae</taxon>
        <taxon>Anopheles</taxon>
    </lineage>
</organism>
<dbReference type="EMBL" id="GGFL01015408">
    <property type="protein sequence ID" value="MBW79586.1"/>
    <property type="molecule type" value="Transcribed_RNA"/>
</dbReference>
<evidence type="ECO:0000313" key="1">
    <source>
        <dbReference type="EMBL" id="MBW79586.1"/>
    </source>
</evidence>
<protein>
    <submittedName>
        <fullName evidence="1">Putative secreted protein</fullName>
    </submittedName>
</protein>
<dbReference type="AlphaFoldDB" id="A0A2M4DPT2"/>